<evidence type="ECO:0000256" key="9">
    <source>
        <dbReference type="ARBA" id="ARBA00023180"/>
    </source>
</evidence>
<comment type="similarity">
    <text evidence="2 13">Belongs to the glycosyl hydrolase 28 family.</text>
</comment>
<evidence type="ECO:0000256" key="5">
    <source>
        <dbReference type="ARBA" id="ARBA00022729"/>
    </source>
</evidence>
<reference evidence="15" key="1">
    <citation type="journal article" date="2023" name="Insect Mol. Biol.">
        <title>Genome sequencing provides insights into the evolution of gene families encoding plant cell wall-degrading enzymes in longhorned beetles.</title>
        <authorList>
            <person name="Shin N.R."/>
            <person name="Okamura Y."/>
            <person name="Kirsch R."/>
            <person name="Pauchet Y."/>
        </authorList>
    </citation>
    <scope>NUCLEOTIDE SEQUENCE</scope>
    <source>
        <strain evidence="15">AMC_N1</strain>
    </source>
</reference>
<keyword evidence="4" id="KW-0964">Secreted</keyword>
<dbReference type="GO" id="GO:0045490">
    <property type="term" value="P:pectin catabolic process"/>
    <property type="evidence" value="ECO:0007669"/>
    <property type="project" value="TreeGrafter"/>
</dbReference>
<keyword evidence="8" id="KW-1015">Disulfide bond</keyword>
<dbReference type="Gene3D" id="2.160.20.10">
    <property type="entry name" value="Single-stranded right-handed beta-helix, Pectin lyase-like"/>
    <property type="match status" value="1"/>
</dbReference>
<gene>
    <name evidence="15" type="ORF">NQ318_010741</name>
</gene>
<comment type="caution">
    <text evidence="15">The sequence shown here is derived from an EMBL/GenBank/DDBJ whole genome shotgun (WGS) entry which is preliminary data.</text>
</comment>
<evidence type="ECO:0000256" key="12">
    <source>
        <dbReference type="ARBA" id="ARBA00034074"/>
    </source>
</evidence>
<dbReference type="EC" id="3.2.1.15" evidence="3"/>
<dbReference type="InterPro" id="IPR006626">
    <property type="entry name" value="PbH1"/>
</dbReference>
<protein>
    <recommendedName>
        <fullName evidence="3">endo-polygalacturonase</fullName>
        <ecNumber evidence="3">3.2.1.15</ecNumber>
    </recommendedName>
</protein>
<evidence type="ECO:0000256" key="4">
    <source>
        <dbReference type="ARBA" id="ARBA00022525"/>
    </source>
</evidence>
<dbReference type="InterPro" id="IPR011050">
    <property type="entry name" value="Pectin_lyase_fold/virulence"/>
</dbReference>
<dbReference type="GO" id="GO:0004650">
    <property type="term" value="F:polygalacturonase activity"/>
    <property type="evidence" value="ECO:0007669"/>
    <property type="project" value="UniProtKB-EC"/>
</dbReference>
<evidence type="ECO:0000256" key="1">
    <source>
        <dbReference type="ARBA" id="ARBA00004613"/>
    </source>
</evidence>
<evidence type="ECO:0000256" key="6">
    <source>
        <dbReference type="ARBA" id="ARBA00022737"/>
    </source>
</evidence>
<evidence type="ECO:0000256" key="8">
    <source>
        <dbReference type="ARBA" id="ARBA00023157"/>
    </source>
</evidence>
<dbReference type="InterPro" id="IPR000743">
    <property type="entry name" value="Glyco_hydro_28"/>
</dbReference>
<evidence type="ECO:0000313" key="15">
    <source>
        <dbReference type="EMBL" id="KAJ8935903.1"/>
    </source>
</evidence>
<evidence type="ECO:0000256" key="3">
    <source>
        <dbReference type="ARBA" id="ARBA00012736"/>
    </source>
</evidence>
<dbReference type="SMART" id="SM00710">
    <property type="entry name" value="PbH1"/>
    <property type="match status" value="4"/>
</dbReference>
<dbReference type="Pfam" id="PF00295">
    <property type="entry name" value="Glyco_hydro_28"/>
    <property type="match status" value="1"/>
</dbReference>
<keyword evidence="7 13" id="KW-0378">Hydrolase</keyword>
<keyword evidence="9" id="KW-0325">Glycoprotein</keyword>
<feature type="signal peptide" evidence="14">
    <location>
        <begin position="1"/>
        <end position="23"/>
    </location>
</feature>
<dbReference type="PANTHER" id="PTHR31884">
    <property type="entry name" value="POLYGALACTURONASE"/>
    <property type="match status" value="1"/>
</dbReference>
<accession>A0AAV8XAT8</accession>
<evidence type="ECO:0000256" key="2">
    <source>
        <dbReference type="ARBA" id="ARBA00008834"/>
    </source>
</evidence>
<evidence type="ECO:0000256" key="11">
    <source>
        <dbReference type="ARBA" id="ARBA00023316"/>
    </source>
</evidence>
<keyword evidence="10 13" id="KW-0326">Glycosidase</keyword>
<keyword evidence="11" id="KW-0961">Cell wall biogenesis/degradation</keyword>
<proteinExistence type="inferred from homology"/>
<dbReference type="EMBL" id="JAPWTK010000819">
    <property type="protein sequence ID" value="KAJ8935903.1"/>
    <property type="molecule type" value="Genomic_DNA"/>
</dbReference>
<organism evidence="15 16">
    <name type="scientific">Aromia moschata</name>
    <dbReference type="NCBI Taxonomy" id="1265417"/>
    <lineage>
        <taxon>Eukaryota</taxon>
        <taxon>Metazoa</taxon>
        <taxon>Ecdysozoa</taxon>
        <taxon>Arthropoda</taxon>
        <taxon>Hexapoda</taxon>
        <taxon>Insecta</taxon>
        <taxon>Pterygota</taxon>
        <taxon>Neoptera</taxon>
        <taxon>Endopterygota</taxon>
        <taxon>Coleoptera</taxon>
        <taxon>Polyphaga</taxon>
        <taxon>Cucujiformia</taxon>
        <taxon>Chrysomeloidea</taxon>
        <taxon>Cerambycidae</taxon>
        <taxon>Cerambycinae</taxon>
        <taxon>Callichromatini</taxon>
        <taxon>Aromia</taxon>
    </lineage>
</organism>
<feature type="chain" id="PRO_5043372987" description="endo-polygalacturonase" evidence="14">
    <location>
        <begin position="24"/>
        <end position="367"/>
    </location>
</feature>
<dbReference type="InterPro" id="IPR012334">
    <property type="entry name" value="Pectin_lyas_fold"/>
</dbReference>
<dbReference type="PANTHER" id="PTHR31884:SF9">
    <property type="entry name" value="ENDOPOLYGALACTURONASE D-RELATED"/>
    <property type="match status" value="1"/>
</dbReference>
<dbReference type="GO" id="GO:0071555">
    <property type="term" value="P:cell wall organization"/>
    <property type="evidence" value="ECO:0007669"/>
    <property type="project" value="UniProtKB-KW"/>
</dbReference>
<dbReference type="Proteomes" id="UP001162162">
    <property type="component" value="Unassembled WGS sequence"/>
</dbReference>
<keyword evidence="5 14" id="KW-0732">Signal</keyword>
<keyword evidence="6" id="KW-0677">Repeat</keyword>
<dbReference type="SUPFAM" id="SSF51126">
    <property type="entry name" value="Pectin lyase-like"/>
    <property type="match status" value="1"/>
</dbReference>
<evidence type="ECO:0000256" key="10">
    <source>
        <dbReference type="ARBA" id="ARBA00023295"/>
    </source>
</evidence>
<evidence type="ECO:0000256" key="14">
    <source>
        <dbReference type="SAM" id="SignalP"/>
    </source>
</evidence>
<evidence type="ECO:0000256" key="13">
    <source>
        <dbReference type="RuleBase" id="RU361169"/>
    </source>
</evidence>
<evidence type="ECO:0000256" key="7">
    <source>
        <dbReference type="ARBA" id="ARBA00022801"/>
    </source>
</evidence>
<sequence>MLKRGEFLIFLWALVARSALCLADPSPECIVTEYSQLKEATENCLEIVVRDLTVPGGLTADFNLQDGARVTFEGTTVFGYFQWPEWNYSLMRFEGNNLTIEGAPGSLLDGRGALYWNGIGDKGPPKPFFMIIAVTNSVFRNINLLNCPYHCTVIKGSDGVTLTGWNIDCSYGDAHGAHTTDGFDVVSGNNVVIKDSTVVNQDDCVAVNQGFNMSFSGLRCSGSHGISLSVGFSKTSFYDNTVRNITYSNCTLSNSINAIHIKTHNDGGPGEIEDVTYEYIAFSDIINFAINIQQDYANGGSTGVLKGNIPISNLQFRVCFQVLQPMQLRYSFFCAERACTNWKWSDVSISGGVVDSYCNFEPEGYTC</sequence>
<dbReference type="InterPro" id="IPR050434">
    <property type="entry name" value="Glycosyl_hydrlase_28"/>
</dbReference>
<name>A0AAV8XAT8_9CUCU</name>
<dbReference type="GO" id="GO:0005576">
    <property type="term" value="C:extracellular region"/>
    <property type="evidence" value="ECO:0007669"/>
    <property type="project" value="UniProtKB-SubCell"/>
</dbReference>
<comment type="catalytic activity">
    <reaction evidence="12">
        <text>(1,4-alpha-D-galacturonosyl)n+m + H2O = (1,4-alpha-D-galacturonosyl)n + (1,4-alpha-D-galacturonosyl)m.</text>
        <dbReference type="EC" id="3.2.1.15"/>
    </reaction>
</comment>
<evidence type="ECO:0000313" key="16">
    <source>
        <dbReference type="Proteomes" id="UP001162162"/>
    </source>
</evidence>
<keyword evidence="16" id="KW-1185">Reference proteome</keyword>
<dbReference type="AlphaFoldDB" id="A0AAV8XAT8"/>
<comment type="subcellular location">
    <subcellularLocation>
        <location evidence="1">Secreted</location>
    </subcellularLocation>
</comment>